<dbReference type="InterPro" id="IPR029052">
    <property type="entry name" value="Metallo-depent_PP-like"/>
</dbReference>
<dbReference type="Gene3D" id="3.60.21.10">
    <property type="match status" value="1"/>
</dbReference>
<dbReference type="EMBL" id="AP015041">
    <property type="protein sequence ID" value="BAT95956.1"/>
    <property type="molecule type" value="Genomic_DNA"/>
</dbReference>
<evidence type="ECO:0000313" key="2">
    <source>
        <dbReference type="EMBL" id="BAT95956.1"/>
    </source>
</evidence>
<gene>
    <name evidence="2" type="primary">Vigan.08G280500</name>
    <name evidence="2" type="ORF">VIGAN_08280500</name>
</gene>
<protein>
    <recommendedName>
        <fullName evidence="4">Calcineurin-like phosphoesterase domain-containing protein</fullName>
    </recommendedName>
</protein>
<dbReference type="PANTHER" id="PTHR47474:SF1">
    <property type="entry name" value="TYROSINE-PROTEIN PHOSPHATASE RLPH2"/>
    <property type="match status" value="1"/>
</dbReference>
<name>A0A0S3SSZ6_PHAAN</name>
<evidence type="ECO:0000313" key="3">
    <source>
        <dbReference type="Proteomes" id="UP000291084"/>
    </source>
</evidence>
<proteinExistence type="predicted"/>
<evidence type="ECO:0008006" key="4">
    <source>
        <dbReference type="Google" id="ProtNLM"/>
    </source>
</evidence>
<accession>A0A0S3SSZ6</accession>
<reference evidence="2 3" key="1">
    <citation type="journal article" date="2015" name="Sci. Rep.">
        <title>The power of single molecule real-time sequencing technology in the de novo assembly of a eukaryotic genome.</title>
        <authorList>
            <person name="Sakai H."/>
            <person name="Naito K."/>
            <person name="Ogiso-Tanaka E."/>
            <person name="Takahashi Y."/>
            <person name="Iseki K."/>
            <person name="Muto C."/>
            <person name="Satou K."/>
            <person name="Teruya K."/>
            <person name="Shiroma A."/>
            <person name="Shimoji M."/>
            <person name="Hirano T."/>
            <person name="Itoh T."/>
            <person name="Kaga A."/>
            <person name="Tomooka N."/>
        </authorList>
    </citation>
    <scope>NUCLEOTIDE SEQUENCE [LARGE SCALE GENOMIC DNA]</scope>
    <source>
        <strain evidence="3">cv. Shumari</strain>
    </source>
</reference>
<organism evidence="2 3">
    <name type="scientific">Vigna angularis var. angularis</name>
    <dbReference type="NCBI Taxonomy" id="157739"/>
    <lineage>
        <taxon>Eukaryota</taxon>
        <taxon>Viridiplantae</taxon>
        <taxon>Streptophyta</taxon>
        <taxon>Embryophyta</taxon>
        <taxon>Tracheophyta</taxon>
        <taxon>Spermatophyta</taxon>
        <taxon>Magnoliopsida</taxon>
        <taxon>eudicotyledons</taxon>
        <taxon>Gunneridae</taxon>
        <taxon>Pentapetalae</taxon>
        <taxon>rosids</taxon>
        <taxon>fabids</taxon>
        <taxon>Fabales</taxon>
        <taxon>Fabaceae</taxon>
        <taxon>Papilionoideae</taxon>
        <taxon>50 kb inversion clade</taxon>
        <taxon>NPAAA clade</taxon>
        <taxon>indigoferoid/millettioid clade</taxon>
        <taxon>Phaseoleae</taxon>
        <taxon>Vigna</taxon>
    </lineage>
</organism>
<feature type="region of interest" description="Disordered" evidence="1">
    <location>
        <begin position="1"/>
        <end position="36"/>
    </location>
</feature>
<dbReference type="AlphaFoldDB" id="A0A0S3SSZ6"/>
<feature type="compositionally biased region" description="Basic and acidic residues" evidence="1">
    <location>
        <begin position="8"/>
        <end position="17"/>
    </location>
</feature>
<dbReference type="Proteomes" id="UP000291084">
    <property type="component" value="Chromosome 8"/>
</dbReference>
<evidence type="ECO:0000256" key="1">
    <source>
        <dbReference type="SAM" id="MobiDB-lite"/>
    </source>
</evidence>
<sequence>MFPSDQTSIDKDRKGVDEDNWLSSKDRTGIDNRMSSSDRIGVDEEIERLFSFNRTGADGEIGRLLNRTDVDGKIERSLHADLVKAVPDEHKKFLADLVWVHEEDDVFIETEDGSKCCKLIAVHAGLQKRVAVKEQLKLLKARNTREGWVEALSGRKSVLDIPEELIASPTIIVSGHHGKLHIEGLRLIIDEGGGCEDKPVAAIILPSQKIIRDTDVLAE</sequence>
<dbReference type="PANTHER" id="PTHR47474">
    <property type="entry name" value="TYROSINE-PROTEIN PHOSPHATASE RLPH2"/>
    <property type="match status" value="1"/>
</dbReference>
<keyword evidence="3" id="KW-1185">Reference proteome</keyword>